<feature type="region of interest" description="Disordered" evidence="1">
    <location>
        <begin position="1"/>
        <end position="76"/>
    </location>
</feature>
<reference evidence="2" key="1">
    <citation type="submission" date="2019-04" db="EMBL/GenBank/DDBJ databases">
        <title>Sequencing of skin fungus with MAO and IRED activity.</title>
        <authorList>
            <person name="Marsaioli A.J."/>
            <person name="Bonatto J.M.C."/>
            <person name="Reis Junior O."/>
        </authorList>
    </citation>
    <scope>NUCLEOTIDE SEQUENCE</scope>
    <source>
        <strain evidence="2">28M1</strain>
    </source>
</reference>
<sequence length="233" mass="26101">MADPKQQYKQIERQIQQNADRESDSEPHERTTMQQQKAVNKKKQDKRDQGLQSARSRSSSRRARRQRIEKGIRDGKYMMTSSLEALEEADANGDLQKMGMFERIGPDSTSMDGPVTHARAMRGEIPMRSTMPNDPYIMEPDKKKGSLADDDGLKLTLEANLEIEIELKASIRGDLTLSLYGDMLPEISLPKLPKLPKLPSVGNVTKMVPNVGDVTSVVPKPQLSRVTQLAQLS</sequence>
<dbReference type="Proteomes" id="UP000758155">
    <property type="component" value="Unassembled WGS sequence"/>
</dbReference>
<accession>A0A9P4X246</accession>
<gene>
    <name evidence="2" type="ORF">E8E12_004742</name>
</gene>
<organism evidence="2 3">
    <name type="scientific">Didymella heteroderae</name>
    <dbReference type="NCBI Taxonomy" id="1769908"/>
    <lineage>
        <taxon>Eukaryota</taxon>
        <taxon>Fungi</taxon>
        <taxon>Dikarya</taxon>
        <taxon>Ascomycota</taxon>
        <taxon>Pezizomycotina</taxon>
        <taxon>Dothideomycetes</taxon>
        <taxon>Pleosporomycetidae</taxon>
        <taxon>Pleosporales</taxon>
        <taxon>Pleosporineae</taxon>
        <taxon>Didymellaceae</taxon>
        <taxon>Didymella</taxon>
    </lineage>
</organism>
<feature type="compositionally biased region" description="Basic and acidic residues" evidence="1">
    <location>
        <begin position="66"/>
        <end position="76"/>
    </location>
</feature>
<feature type="compositionally biased region" description="Low complexity" evidence="1">
    <location>
        <begin position="1"/>
        <end position="17"/>
    </location>
</feature>
<evidence type="ECO:0000256" key="1">
    <source>
        <dbReference type="SAM" id="MobiDB-lite"/>
    </source>
</evidence>
<proteinExistence type="predicted"/>
<keyword evidence="3" id="KW-1185">Reference proteome</keyword>
<feature type="compositionally biased region" description="Basic and acidic residues" evidence="1">
    <location>
        <begin position="19"/>
        <end position="31"/>
    </location>
</feature>
<evidence type="ECO:0000313" key="3">
    <source>
        <dbReference type="Proteomes" id="UP000758155"/>
    </source>
</evidence>
<dbReference type="OrthoDB" id="2279190at2759"/>
<evidence type="ECO:0000313" key="2">
    <source>
        <dbReference type="EMBL" id="KAF3047987.1"/>
    </source>
</evidence>
<dbReference type="EMBL" id="SWKV01000001">
    <property type="protein sequence ID" value="KAF3047987.1"/>
    <property type="molecule type" value="Genomic_DNA"/>
</dbReference>
<protein>
    <submittedName>
        <fullName evidence="2">Uncharacterized protein</fullName>
    </submittedName>
</protein>
<dbReference type="AlphaFoldDB" id="A0A9P4X246"/>
<comment type="caution">
    <text evidence="2">The sequence shown here is derived from an EMBL/GenBank/DDBJ whole genome shotgun (WGS) entry which is preliminary data.</text>
</comment>
<dbReference type="PANTHER" id="PTHR35587:SF6">
    <property type="entry name" value="BZIP DOMAIN-CONTAINING PROTEIN"/>
    <property type="match status" value="1"/>
</dbReference>
<dbReference type="PANTHER" id="PTHR35587">
    <property type="entry name" value="EXPRESSED PROTEIN"/>
    <property type="match status" value="1"/>
</dbReference>
<name>A0A9P4X246_9PLEO</name>